<dbReference type="Proteomes" id="UP000219193">
    <property type="component" value="Unassembled WGS sequence"/>
</dbReference>
<dbReference type="GO" id="GO:0052689">
    <property type="term" value="F:carboxylic ester hydrolase activity"/>
    <property type="evidence" value="ECO:0007669"/>
    <property type="project" value="TreeGrafter"/>
</dbReference>
<gene>
    <name evidence="2" type="ORF">SAMN06296241_2574</name>
</gene>
<dbReference type="SUPFAM" id="SSF53474">
    <property type="entry name" value="alpha/beta-Hydrolases"/>
    <property type="match status" value="1"/>
</dbReference>
<keyword evidence="3" id="KW-1185">Reference proteome</keyword>
<feature type="domain" description="Serine aminopeptidase S33" evidence="1">
    <location>
        <begin position="73"/>
        <end position="185"/>
    </location>
</feature>
<evidence type="ECO:0000313" key="3">
    <source>
        <dbReference type="Proteomes" id="UP000219193"/>
    </source>
</evidence>
<dbReference type="InterPro" id="IPR022742">
    <property type="entry name" value="Hydrolase_4"/>
</dbReference>
<dbReference type="InterPro" id="IPR053145">
    <property type="entry name" value="AB_hydrolase_Est10"/>
</dbReference>
<protein>
    <recommendedName>
        <fullName evidence="1">Serine aminopeptidase S33 domain-containing protein</fullName>
    </recommendedName>
</protein>
<dbReference type="EMBL" id="OCMF01000003">
    <property type="protein sequence ID" value="SOC81002.1"/>
    <property type="molecule type" value="Genomic_DNA"/>
</dbReference>
<dbReference type="OrthoDB" id="9809549at2"/>
<dbReference type="RefSeq" id="WP_097056764.1">
    <property type="nucleotide sequence ID" value="NZ_OCMF01000003.1"/>
</dbReference>
<dbReference type="InterPro" id="IPR029058">
    <property type="entry name" value="AB_hydrolase_fold"/>
</dbReference>
<dbReference type="PANTHER" id="PTHR43265">
    <property type="entry name" value="ESTERASE ESTD"/>
    <property type="match status" value="1"/>
</dbReference>
<evidence type="ECO:0000259" key="1">
    <source>
        <dbReference type="Pfam" id="PF12146"/>
    </source>
</evidence>
<reference evidence="3" key="1">
    <citation type="submission" date="2017-09" db="EMBL/GenBank/DDBJ databases">
        <authorList>
            <person name="Varghese N."/>
            <person name="Submissions S."/>
        </authorList>
    </citation>
    <scope>NUCLEOTIDE SEQUENCE [LARGE SCALE GENOMIC DNA]</scope>
    <source>
        <strain evidence="3">CGMCC 1.12641</strain>
    </source>
</reference>
<sequence>MKNFFYSFLFFLCATGFAQEKHYNSQEIDINEYIKGTLVTPVSEEKMPLVILLQGSGPTDRNGNQSFMKNDALKKLALELAENGIASYRYDKRILQAQRLKIQEKDMRFDDFVTDAISVLDHFQENEKFDKTVVLGHSQGSLVGMLAAKDRADGFVSIAGVAQPIDSILTVQIANQMPGLKENVQQTFREMRTNGSSSSYNPVLESIFRPSVQPFILSWMKFDPREEIAKLEIPVLLINGSNDLQVDKEEARQLQEAHPEAELVILENMNHILRKIEGDDLENSKSYNEASLPLHPELVPTLVEFIENIE</sequence>
<organism evidence="2 3">
    <name type="scientific">Salinimicrobium sediminis</name>
    <dbReference type="NCBI Taxonomy" id="1343891"/>
    <lineage>
        <taxon>Bacteria</taxon>
        <taxon>Pseudomonadati</taxon>
        <taxon>Bacteroidota</taxon>
        <taxon>Flavobacteriia</taxon>
        <taxon>Flavobacteriales</taxon>
        <taxon>Flavobacteriaceae</taxon>
        <taxon>Salinimicrobium</taxon>
    </lineage>
</organism>
<dbReference type="AlphaFoldDB" id="A0A285X6Q1"/>
<dbReference type="Pfam" id="PF12146">
    <property type="entry name" value="Hydrolase_4"/>
    <property type="match status" value="1"/>
</dbReference>
<accession>A0A285X6Q1</accession>
<dbReference type="PANTHER" id="PTHR43265:SF1">
    <property type="entry name" value="ESTERASE ESTD"/>
    <property type="match status" value="1"/>
</dbReference>
<evidence type="ECO:0000313" key="2">
    <source>
        <dbReference type="EMBL" id="SOC81002.1"/>
    </source>
</evidence>
<name>A0A285X6Q1_9FLAO</name>
<dbReference type="Gene3D" id="3.40.50.1820">
    <property type="entry name" value="alpha/beta hydrolase"/>
    <property type="match status" value="1"/>
</dbReference>
<proteinExistence type="predicted"/>